<reference evidence="15 17" key="1">
    <citation type="journal article" date="2006" name="Genes Genet. Syst.">
        <title>Phylogenetic analysis of diprotodontian marsupials based on complete mitochondrial genomes.</title>
        <authorList>
            <person name="Munemasa M."/>
            <person name="Nikaido M."/>
            <person name="Donnellan S."/>
            <person name="Austin C.C."/>
            <person name="Okada N."/>
            <person name="Hasegawa M."/>
        </authorList>
    </citation>
    <scope>NUCLEOTIDE SEQUENCE</scope>
    <source>
        <tissue evidence="15 17">Liver</tissue>
    </source>
</reference>
<dbReference type="GO" id="GO:0045259">
    <property type="term" value="C:proton-transporting ATP synthase complex"/>
    <property type="evidence" value="ECO:0007669"/>
    <property type="project" value="UniProtKB-KW"/>
</dbReference>
<dbReference type="GeneID" id="4108295"/>
<evidence type="ECO:0000256" key="7">
    <source>
        <dbReference type="ARBA" id="ARBA00022989"/>
    </source>
</evidence>
<evidence type="ECO:0000256" key="2">
    <source>
        <dbReference type="ARBA" id="ARBA00008892"/>
    </source>
</evidence>
<dbReference type="InterPro" id="IPR039017">
    <property type="entry name" value="ATP8_mammal"/>
</dbReference>
<keyword evidence="7 14" id="KW-1133">Transmembrane helix</keyword>
<keyword evidence="8" id="KW-0007">Acetylation</keyword>
<evidence type="ECO:0000256" key="14">
    <source>
        <dbReference type="SAM" id="Phobius"/>
    </source>
</evidence>
<name>Q1MWJ5_PHACI</name>
<evidence type="ECO:0000256" key="1">
    <source>
        <dbReference type="ARBA" id="ARBA00004304"/>
    </source>
</evidence>
<dbReference type="PANTHER" id="PTHR13722">
    <property type="entry name" value="ATP SYNTHASE PROTEIN 8"/>
    <property type="match status" value="1"/>
</dbReference>
<evidence type="ECO:0000313" key="16">
    <source>
        <dbReference type="Proteomes" id="UP000515140"/>
    </source>
</evidence>
<geneLocation type="mitochondrion" evidence="15 17"/>
<keyword evidence="10 13" id="KW-0496">Mitochondrion</keyword>
<evidence type="ECO:0000256" key="13">
    <source>
        <dbReference type="RuleBase" id="RU003661"/>
    </source>
</evidence>
<dbReference type="InterPro" id="IPR001421">
    <property type="entry name" value="ATP8_metazoa"/>
</dbReference>
<keyword evidence="4 13" id="KW-0138">CF(0)</keyword>
<keyword evidence="6 13" id="KW-0375">Hydrogen ion transport</keyword>
<keyword evidence="16" id="KW-1185">Reference proteome</keyword>
<reference evidence="17" key="3">
    <citation type="submission" date="2025-04" db="UniProtKB">
        <authorList>
            <consortium name="RefSeq"/>
        </authorList>
    </citation>
    <scope>IDENTIFICATION</scope>
    <source>
        <tissue evidence="17">Liver</tissue>
    </source>
</reference>
<evidence type="ECO:0000256" key="4">
    <source>
        <dbReference type="ARBA" id="ARBA00022547"/>
    </source>
</evidence>
<evidence type="ECO:0000256" key="5">
    <source>
        <dbReference type="ARBA" id="ARBA00022692"/>
    </source>
</evidence>
<evidence type="ECO:0000313" key="15">
    <source>
        <dbReference type="EMBL" id="BAE93971.1"/>
    </source>
</evidence>
<dbReference type="KEGG" id="pcw:4108295"/>
<dbReference type="PANTHER" id="PTHR13722:SF0">
    <property type="entry name" value="ATP SYNTHASE PROTEIN 8"/>
    <property type="match status" value="1"/>
</dbReference>
<evidence type="ECO:0000256" key="12">
    <source>
        <dbReference type="ARBA" id="ARBA00023310"/>
    </source>
</evidence>
<feature type="transmembrane region" description="Helical" evidence="14">
    <location>
        <begin position="6"/>
        <end position="26"/>
    </location>
</feature>
<keyword evidence="9 13" id="KW-0406">Ion transport</keyword>
<dbReference type="Pfam" id="PF00895">
    <property type="entry name" value="ATP-synt_8"/>
    <property type="match status" value="1"/>
</dbReference>
<evidence type="ECO:0000256" key="3">
    <source>
        <dbReference type="ARBA" id="ARBA00022448"/>
    </source>
</evidence>
<comment type="subcellular location">
    <subcellularLocation>
        <location evidence="1 13">Mitochondrion membrane</location>
        <topology evidence="1 13">Single-pass membrane protein</topology>
    </subcellularLocation>
</comment>
<dbReference type="GO" id="GO:0015078">
    <property type="term" value="F:proton transmembrane transporter activity"/>
    <property type="evidence" value="ECO:0007669"/>
    <property type="project" value="InterPro"/>
</dbReference>
<sequence>MPQLNMSMWPLTITLTMLTFFCMYQLKMINQTMTSMTPKNEKKMPTKTQLPWNKKWTKIYLPNSLPPQL</sequence>
<keyword evidence="12" id="KW-0066">ATP synthesis</keyword>
<protein>
    <recommendedName>
        <fullName evidence="13">ATP synthase complex subunit 8</fullName>
    </recommendedName>
</protein>
<keyword evidence="5 13" id="KW-0812">Transmembrane</keyword>
<dbReference type="OrthoDB" id="9835073at2759"/>
<evidence type="ECO:0000256" key="9">
    <source>
        <dbReference type="ARBA" id="ARBA00023065"/>
    </source>
</evidence>
<evidence type="ECO:0000313" key="17">
    <source>
        <dbReference type="RefSeq" id="YP_637014.1"/>
    </source>
</evidence>
<reference evidence="17" key="2">
    <citation type="submission" date="2006-06" db="EMBL/GenBank/DDBJ databases">
        <authorList>
            <consortium name="NCBI Genome Project"/>
        </authorList>
    </citation>
    <scope>NUCLEOTIDE SEQUENCE</scope>
    <source>
        <tissue evidence="17">Liver</tissue>
    </source>
</reference>
<evidence type="ECO:0000256" key="10">
    <source>
        <dbReference type="ARBA" id="ARBA00023128"/>
    </source>
</evidence>
<evidence type="ECO:0000256" key="6">
    <source>
        <dbReference type="ARBA" id="ARBA00022781"/>
    </source>
</evidence>
<evidence type="ECO:0000256" key="11">
    <source>
        <dbReference type="ARBA" id="ARBA00023136"/>
    </source>
</evidence>
<dbReference type="AlphaFoldDB" id="Q1MWJ5"/>
<gene>
    <name evidence="15 17" type="primary">ATP8</name>
    <name evidence="17" type="ORF">KEG32_p09</name>
</gene>
<evidence type="ECO:0000256" key="8">
    <source>
        <dbReference type="ARBA" id="ARBA00022990"/>
    </source>
</evidence>
<proteinExistence type="inferred from homology"/>
<dbReference type="CTD" id="4509"/>
<keyword evidence="3 13" id="KW-0813">Transport</keyword>
<organism evidence="15">
    <name type="scientific">Phascolarctos cinereus</name>
    <name type="common">Koala</name>
    <dbReference type="NCBI Taxonomy" id="38626"/>
    <lineage>
        <taxon>Eukaryota</taxon>
        <taxon>Metazoa</taxon>
        <taxon>Chordata</taxon>
        <taxon>Craniata</taxon>
        <taxon>Vertebrata</taxon>
        <taxon>Euteleostomi</taxon>
        <taxon>Mammalia</taxon>
        <taxon>Metatheria</taxon>
        <taxon>Diprotodontia</taxon>
        <taxon>Phascolarctidae</taxon>
        <taxon>Phascolarctos</taxon>
    </lineage>
</organism>
<dbReference type="EMBL" id="AB241053">
    <property type="protein sequence ID" value="BAE93971.1"/>
    <property type="molecule type" value="Genomic_DNA"/>
</dbReference>
<dbReference type="GO" id="GO:0015986">
    <property type="term" value="P:proton motive force-driven ATP synthesis"/>
    <property type="evidence" value="ECO:0007669"/>
    <property type="project" value="InterPro"/>
</dbReference>
<comment type="similarity">
    <text evidence="2 13">Belongs to the ATPase protein 8 family.</text>
</comment>
<dbReference type="GO" id="GO:0031966">
    <property type="term" value="C:mitochondrial membrane"/>
    <property type="evidence" value="ECO:0007669"/>
    <property type="project" value="UniProtKB-SubCell"/>
</dbReference>
<dbReference type="Proteomes" id="UP000515140">
    <property type="component" value="Mitochondrion MT"/>
</dbReference>
<keyword evidence="11 14" id="KW-0472">Membrane</keyword>
<accession>Q1MWJ5</accession>
<dbReference type="RefSeq" id="YP_637014.1">
    <property type="nucleotide sequence ID" value="NC_008133.1"/>
</dbReference>